<keyword evidence="4" id="KW-1185">Reference proteome</keyword>
<gene>
    <name evidence="3" type="ORF">B2J93_3613</name>
</gene>
<protein>
    <submittedName>
        <fullName evidence="3">Uncharacterized protein</fullName>
    </submittedName>
</protein>
<dbReference type="AlphaFoldDB" id="A0A218Z4N8"/>
<dbReference type="Proteomes" id="UP000242519">
    <property type="component" value="Unassembled WGS sequence"/>
</dbReference>
<feature type="region of interest" description="Disordered" evidence="1">
    <location>
        <begin position="266"/>
        <end position="289"/>
    </location>
</feature>
<feature type="compositionally biased region" description="Low complexity" evidence="1">
    <location>
        <begin position="47"/>
        <end position="56"/>
    </location>
</feature>
<sequence>MPPPPPLHPNSEYISQSRTARPTEAMAQSSSVPQRVRNDESWVEIASQPSSSSVSSINDEIVTTGLRVQHHPNIRRRRRAQQGALSYLGLEAHQTSASSQEEYEESESEEDQVLTSSNEHILPPTSRRGFEPTSASDTDDDENGTALGRRTGAGPFTPQPNAFSHPPSAAGQRPAVPGSYFPPHTNPNARHSYPPRVARHHSGYNHHVDHDAALRASLNTLLSIGAAAARGLPKRNQSSNTMASNEPIGLRFVPESELLGPPMPLAANTSRPLTPSTRARSSPSISSPELCGLEKARKSRSVKKKRMQALEEDSLLSPTLLTWAGVVVLFSVVGFGAGYVIGREVGRGEVVGFNGGGGECGRDVVRGTGGLRRFKWGIGGTARGVVA</sequence>
<dbReference type="EMBL" id="MZNU01000202">
    <property type="protein sequence ID" value="OWP02987.1"/>
    <property type="molecule type" value="Genomic_DNA"/>
</dbReference>
<keyword evidence="2" id="KW-0812">Transmembrane</keyword>
<dbReference type="InParanoid" id="A0A218Z4N8"/>
<feature type="region of interest" description="Disordered" evidence="1">
    <location>
        <begin position="92"/>
        <end position="203"/>
    </location>
</feature>
<feature type="compositionally biased region" description="Polar residues" evidence="1">
    <location>
        <begin position="12"/>
        <end position="33"/>
    </location>
</feature>
<proteinExistence type="predicted"/>
<organism evidence="3 4">
    <name type="scientific">Diplocarpon coronariae</name>
    <dbReference type="NCBI Taxonomy" id="2795749"/>
    <lineage>
        <taxon>Eukaryota</taxon>
        <taxon>Fungi</taxon>
        <taxon>Dikarya</taxon>
        <taxon>Ascomycota</taxon>
        <taxon>Pezizomycotina</taxon>
        <taxon>Leotiomycetes</taxon>
        <taxon>Helotiales</taxon>
        <taxon>Drepanopezizaceae</taxon>
        <taxon>Diplocarpon</taxon>
    </lineage>
</organism>
<name>A0A218Z4N8_9HELO</name>
<feature type="compositionally biased region" description="Low complexity" evidence="1">
    <location>
        <begin position="269"/>
        <end position="288"/>
    </location>
</feature>
<keyword evidence="2" id="KW-1133">Transmembrane helix</keyword>
<evidence type="ECO:0000256" key="1">
    <source>
        <dbReference type="SAM" id="MobiDB-lite"/>
    </source>
</evidence>
<feature type="region of interest" description="Disordered" evidence="1">
    <location>
        <begin position="1"/>
        <end position="58"/>
    </location>
</feature>
<feature type="compositionally biased region" description="Acidic residues" evidence="1">
    <location>
        <begin position="101"/>
        <end position="112"/>
    </location>
</feature>
<evidence type="ECO:0000313" key="3">
    <source>
        <dbReference type="EMBL" id="OWP02987.1"/>
    </source>
</evidence>
<evidence type="ECO:0000313" key="4">
    <source>
        <dbReference type="Proteomes" id="UP000242519"/>
    </source>
</evidence>
<dbReference type="OrthoDB" id="5413188at2759"/>
<accession>A0A218Z4N8</accession>
<comment type="caution">
    <text evidence="3">The sequence shown here is derived from an EMBL/GenBank/DDBJ whole genome shotgun (WGS) entry which is preliminary data.</text>
</comment>
<reference evidence="3 4" key="1">
    <citation type="submission" date="2017-04" db="EMBL/GenBank/DDBJ databases">
        <title>Draft genome sequence of Marssonina coronaria NL1: causal agent of apple blotch.</title>
        <authorList>
            <person name="Cheng Q."/>
        </authorList>
    </citation>
    <scope>NUCLEOTIDE SEQUENCE [LARGE SCALE GENOMIC DNA]</scope>
    <source>
        <strain evidence="3 4">NL1</strain>
    </source>
</reference>
<keyword evidence="2" id="KW-0472">Membrane</keyword>
<evidence type="ECO:0000256" key="2">
    <source>
        <dbReference type="SAM" id="Phobius"/>
    </source>
</evidence>
<feature type="transmembrane region" description="Helical" evidence="2">
    <location>
        <begin position="320"/>
        <end position="341"/>
    </location>
</feature>